<keyword evidence="4 5" id="KW-0472">Membrane</keyword>
<evidence type="ECO:0000259" key="6">
    <source>
        <dbReference type="Pfam" id="PF07291"/>
    </source>
</evidence>
<dbReference type="HOGENOM" id="CLU_128738_4_2_10"/>
<feature type="transmembrane region" description="Helical" evidence="5">
    <location>
        <begin position="6"/>
        <end position="23"/>
    </location>
</feature>
<evidence type="ECO:0000256" key="2">
    <source>
        <dbReference type="ARBA" id="ARBA00022692"/>
    </source>
</evidence>
<name>A0A0C5WDS8_9FLAO</name>
<keyword evidence="2 5" id="KW-0812">Transmembrane</keyword>
<dbReference type="Proteomes" id="UP000032229">
    <property type="component" value="Chromosome"/>
</dbReference>
<feature type="transmembrane region" description="Helical" evidence="5">
    <location>
        <begin position="43"/>
        <end position="62"/>
    </location>
</feature>
<dbReference type="AlphaFoldDB" id="A0A0C5WDS8"/>
<evidence type="ECO:0000313" key="8">
    <source>
        <dbReference type="Proteomes" id="UP000032229"/>
    </source>
</evidence>
<keyword evidence="3 5" id="KW-1133">Transmembrane helix</keyword>
<comment type="subcellular location">
    <subcellularLocation>
        <location evidence="1">Membrane</location>
        <topology evidence="1">Multi-pass membrane protein</topology>
    </subcellularLocation>
</comment>
<evidence type="ECO:0000256" key="3">
    <source>
        <dbReference type="ARBA" id="ARBA00022989"/>
    </source>
</evidence>
<reference evidence="7 8" key="1">
    <citation type="submission" date="2014-02" db="EMBL/GenBank/DDBJ databases">
        <authorList>
            <person name="Young C.-C."/>
            <person name="Hameed A."/>
            <person name="Huang H.-C."/>
            <person name="Shahina M."/>
        </authorList>
    </citation>
    <scope>NUCLEOTIDE SEQUENCE [LARGE SCALE GENOMIC DNA]</scope>
    <source>
        <strain evidence="7 8">CC-SAMT-1</strain>
    </source>
</reference>
<feature type="domain" description="Methylamine utilisation protein MauE" evidence="6">
    <location>
        <begin position="8"/>
        <end position="89"/>
    </location>
</feature>
<dbReference type="EMBL" id="CP007202">
    <property type="protein sequence ID" value="AJR03404.1"/>
    <property type="molecule type" value="Genomic_DNA"/>
</dbReference>
<dbReference type="KEGG" id="sze:AW14_06965"/>
<dbReference type="GO" id="GO:0030416">
    <property type="term" value="P:methylamine metabolic process"/>
    <property type="evidence" value="ECO:0007669"/>
    <property type="project" value="InterPro"/>
</dbReference>
<feature type="transmembrane region" description="Helical" evidence="5">
    <location>
        <begin position="97"/>
        <end position="114"/>
    </location>
</feature>
<feature type="transmembrane region" description="Helical" evidence="5">
    <location>
        <begin position="68"/>
        <end position="85"/>
    </location>
</feature>
<protein>
    <submittedName>
        <fullName evidence="7">DoxX family protein</fullName>
    </submittedName>
</protein>
<evidence type="ECO:0000313" key="7">
    <source>
        <dbReference type="EMBL" id="AJR03404.1"/>
    </source>
</evidence>
<evidence type="ECO:0000256" key="5">
    <source>
        <dbReference type="SAM" id="Phobius"/>
    </source>
</evidence>
<dbReference type="PANTHER" id="PTHR36974:SF1">
    <property type="entry name" value="DOXX FAMILY MEMBRANE PROTEIN"/>
    <property type="match status" value="1"/>
</dbReference>
<evidence type="ECO:0000256" key="4">
    <source>
        <dbReference type="ARBA" id="ARBA00023136"/>
    </source>
</evidence>
<evidence type="ECO:0000256" key="1">
    <source>
        <dbReference type="ARBA" id="ARBA00004141"/>
    </source>
</evidence>
<dbReference type="InterPro" id="IPR009908">
    <property type="entry name" value="Methylamine_util_MauE"/>
</dbReference>
<organism evidence="7 8">
    <name type="scientific">Siansivirga zeaxanthinifaciens CC-SAMT-1</name>
    <dbReference type="NCBI Taxonomy" id="1454006"/>
    <lineage>
        <taxon>Bacteria</taxon>
        <taxon>Pseudomonadati</taxon>
        <taxon>Bacteroidota</taxon>
        <taxon>Flavobacteriia</taxon>
        <taxon>Flavobacteriales</taxon>
        <taxon>Flavobacteriaceae</taxon>
        <taxon>Siansivirga</taxon>
    </lineage>
</organism>
<dbReference type="Pfam" id="PF07291">
    <property type="entry name" value="MauE"/>
    <property type="match status" value="1"/>
</dbReference>
<dbReference type="GO" id="GO:0016020">
    <property type="term" value="C:membrane"/>
    <property type="evidence" value="ECO:0007669"/>
    <property type="project" value="UniProtKB-SubCell"/>
</dbReference>
<sequence>MYYPWHLYLMSFIYVLAGLFHFIKPKVYLRIIPNYLPYHKLIVYLSGFIEIILGICVCIPALKNISIVFIILMLLVFLLVHVYMITNKKASAGLPMWLLILRIPIQFILIYWAYSYLSI</sequence>
<proteinExistence type="predicted"/>
<dbReference type="STRING" id="1454006.AW14_06965"/>
<gene>
    <name evidence="7" type="ORF">AW14_06965</name>
</gene>
<dbReference type="PANTHER" id="PTHR36974">
    <property type="entry name" value="MEMBRANE PROTEIN-RELATED"/>
    <property type="match status" value="1"/>
</dbReference>
<keyword evidence="8" id="KW-1185">Reference proteome</keyword>
<accession>A0A0C5WDS8</accession>